<dbReference type="CDD" id="cd06853">
    <property type="entry name" value="GT_WecA_like"/>
    <property type="match status" value="1"/>
</dbReference>
<evidence type="ECO:0000313" key="9">
    <source>
        <dbReference type="EMBL" id="EFS00703.1"/>
    </source>
</evidence>
<keyword evidence="6 8" id="KW-0472">Membrane</keyword>
<dbReference type="GO" id="GO:0005886">
    <property type="term" value="C:plasma membrane"/>
    <property type="evidence" value="ECO:0007669"/>
    <property type="project" value="UniProtKB-SubCell"/>
</dbReference>
<feature type="transmembrane region" description="Helical" evidence="8">
    <location>
        <begin position="162"/>
        <end position="180"/>
    </location>
</feature>
<feature type="transmembrane region" description="Helical" evidence="8">
    <location>
        <begin position="290"/>
        <end position="308"/>
    </location>
</feature>
<evidence type="ECO:0000256" key="3">
    <source>
        <dbReference type="ARBA" id="ARBA00022679"/>
    </source>
</evidence>
<dbReference type="PROSITE" id="PS01348">
    <property type="entry name" value="MRAY_2"/>
    <property type="match status" value="1"/>
</dbReference>
<feature type="transmembrane region" description="Helical" evidence="8">
    <location>
        <begin position="6"/>
        <end position="27"/>
    </location>
</feature>
<dbReference type="GO" id="GO:0071555">
    <property type="term" value="P:cell wall organization"/>
    <property type="evidence" value="ECO:0007669"/>
    <property type="project" value="TreeGrafter"/>
</dbReference>
<feature type="transmembrane region" description="Helical" evidence="8">
    <location>
        <begin position="186"/>
        <end position="203"/>
    </location>
</feature>
<evidence type="ECO:0000256" key="2">
    <source>
        <dbReference type="ARBA" id="ARBA00022475"/>
    </source>
</evidence>
<gene>
    <name evidence="9" type="ORF">NT03LS_1120</name>
</gene>
<dbReference type="PANTHER" id="PTHR22926:SF3">
    <property type="entry name" value="UNDECAPRENYL-PHOSPHATE ALPHA-N-ACETYLGLUCOSAMINYL 1-PHOSPHATE TRANSFERASE"/>
    <property type="match status" value="1"/>
</dbReference>
<feature type="binding site" evidence="7">
    <location>
        <position position="214"/>
    </location>
    <ligand>
        <name>Mg(2+)</name>
        <dbReference type="ChEBI" id="CHEBI:18420"/>
    </ligand>
</feature>
<evidence type="ECO:0000256" key="6">
    <source>
        <dbReference type="ARBA" id="ARBA00023136"/>
    </source>
</evidence>
<feature type="transmembrane region" description="Helical" evidence="8">
    <location>
        <begin position="132"/>
        <end position="150"/>
    </location>
</feature>
<feature type="transmembrane region" description="Helical" evidence="8">
    <location>
        <begin position="74"/>
        <end position="91"/>
    </location>
</feature>
<feature type="transmembrane region" description="Helical" evidence="8">
    <location>
        <begin position="103"/>
        <end position="126"/>
    </location>
</feature>
<dbReference type="HOGENOM" id="CLU_023982_2_4_9"/>
<keyword evidence="2" id="KW-1003">Cell membrane</keyword>
<dbReference type="GO" id="GO:0044038">
    <property type="term" value="P:cell wall macromolecule biosynthetic process"/>
    <property type="evidence" value="ECO:0007669"/>
    <property type="project" value="TreeGrafter"/>
</dbReference>
<keyword evidence="7" id="KW-0460">Magnesium</keyword>
<accession>E3ZNU2</accession>
<keyword evidence="4 8" id="KW-0812">Transmembrane</keyword>
<feature type="transmembrane region" description="Helical" evidence="8">
    <location>
        <begin position="314"/>
        <end position="337"/>
    </location>
</feature>
<comment type="caution">
    <text evidence="9">The sequence shown here is derived from an EMBL/GenBank/DDBJ whole genome shotgun (WGS) entry which is preliminary data.</text>
</comment>
<evidence type="ECO:0000256" key="8">
    <source>
        <dbReference type="SAM" id="Phobius"/>
    </source>
</evidence>
<proteinExistence type="predicted"/>
<evidence type="ECO:0000256" key="1">
    <source>
        <dbReference type="ARBA" id="ARBA00004651"/>
    </source>
</evidence>
<dbReference type="PATRIC" id="fig|702453.3.peg.900"/>
<keyword evidence="5 8" id="KW-1133">Transmembrane helix</keyword>
<keyword evidence="7" id="KW-0479">Metal-binding</keyword>
<name>E3ZNU2_LISSE</name>
<dbReference type="Pfam" id="PF00953">
    <property type="entry name" value="Glycos_transf_4"/>
    <property type="match status" value="1"/>
</dbReference>
<dbReference type="GO" id="GO:0009103">
    <property type="term" value="P:lipopolysaccharide biosynthetic process"/>
    <property type="evidence" value="ECO:0007669"/>
    <property type="project" value="TreeGrafter"/>
</dbReference>
<dbReference type="GO" id="GO:0046872">
    <property type="term" value="F:metal ion binding"/>
    <property type="evidence" value="ECO:0007669"/>
    <property type="project" value="UniProtKB-KW"/>
</dbReference>
<dbReference type="InterPro" id="IPR018480">
    <property type="entry name" value="PNAcMuramoyl-5peptid_Trfase_CS"/>
</dbReference>
<organism evidence="9">
    <name type="scientific">Listeria seeligeri FSL N1-067</name>
    <dbReference type="NCBI Taxonomy" id="702453"/>
    <lineage>
        <taxon>Bacteria</taxon>
        <taxon>Bacillati</taxon>
        <taxon>Bacillota</taxon>
        <taxon>Bacilli</taxon>
        <taxon>Bacillales</taxon>
        <taxon>Listeriaceae</taxon>
        <taxon>Listeria</taxon>
    </lineage>
</organism>
<dbReference type="EMBL" id="ADXJ01000478">
    <property type="protein sequence ID" value="EFS00703.1"/>
    <property type="molecule type" value="Genomic_DNA"/>
</dbReference>
<keyword evidence="3 9" id="KW-0808">Transferase</keyword>
<feature type="transmembrane region" description="Helical" evidence="8">
    <location>
        <begin position="210"/>
        <end position="231"/>
    </location>
</feature>
<feature type="transmembrane region" description="Helical" evidence="8">
    <location>
        <begin position="237"/>
        <end position="259"/>
    </location>
</feature>
<evidence type="ECO:0000256" key="7">
    <source>
        <dbReference type="PIRSR" id="PIRSR600715-1"/>
    </source>
</evidence>
<dbReference type="Proteomes" id="UP000004302">
    <property type="component" value="Chromosome"/>
</dbReference>
<evidence type="ECO:0000256" key="4">
    <source>
        <dbReference type="ARBA" id="ARBA00022692"/>
    </source>
</evidence>
<comment type="subcellular location">
    <subcellularLocation>
        <location evidence="1">Cell membrane</location>
        <topology evidence="1">Multi-pass membrane protein</topology>
    </subcellularLocation>
</comment>
<protein>
    <submittedName>
        <fullName evidence="9">Undecaprenyl-phosphate N-acetylglucosaminyl 1-phosphate transferase</fullName>
    </submittedName>
</protein>
<feature type="transmembrane region" description="Helical" evidence="8">
    <location>
        <begin position="48"/>
        <end position="68"/>
    </location>
</feature>
<evidence type="ECO:0000256" key="5">
    <source>
        <dbReference type="ARBA" id="ARBA00022989"/>
    </source>
</evidence>
<feature type="binding site" evidence="7">
    <location>
        <position position="154"/>
    </location>
    <ligand>
        <name>Mg(2+)</name>
        <dbReference type="ChEBI" id="CHEBI:18420"/>
    </ligand>
</feature>
<dbReference type="GO" id="GO:0016780">
    <property type="term" value="F:phosphotransferase activity, for other substituted phosphate groups"/>
    <property type="evidence" value="ECO:0007669"/>
    <property type="project" value="InterPro"/>
</dbReference>
<dbReference type="PANTHER" id="PTHR22926">
    <property type="entry name" value="PHOSPHO-N-ACETYLMURAMOYL-PENTAPEPTIDE-TRANSFERASE"/>
    <property type="match status" value="1"/>
</dbReference>
<dbReference type="InterPro" id="IPR000715">
    <property type="entry name" value="Glycosyl_transferase_4"/>
</dbReference>
<comment type="cofactor">
    <cofactor evidence="7">
        <name>Mg(2+)</name>
        <dbReference type="ChEBI" id="CHEBI:18420"/>
    </cofactor>
</comment>
<dbReference type="AlphaFoldDB" id="E3ZNU2"/>
<sequence>MRGGLAMSWTIILICFGVSMLLTPLIRKIALYFDITDKPDQRRINIKPIPSLGGLAIFISFVIGMLLLPIENEFLWPLLIAAFVMALTGFLDDILELKARYKLIGQVLAAFIIVVWGGISIDFINLPFGGEIHFGILSIPLTIIWIVAITNAINLIDGLDGLAAGVSTIALLTILGMAFIMGDALVIMIASVLIAGTLGFLPYNFNPAKIFMGDTGALFLGFIISVLSVMGFKNVTFISLIVPILILGVPISDTVFAIVRRLVTKQPIAMADKSHLHHCLLRLGFTHRQTVILIYAIAALFSLFAFIFTMSTLWGSMLLIGVLLLLIEIMIETLGLVGSTYRPLLKLFKIAKEDKID</sequence>
<reference evidence="9" key="1">
    <citation type="journal article" date="2010" name="Microbiol. Resour. Announc.">
        <title>Comparative genomics of the bacterial genus Listeria: Genome evolution is characterized by limited gene acquisition and limited gene loss.</title>
        <authorList>
            <person name="den Bakker H.C."/>
            <person name="Cummings C.A."/>
            <person name="Ferreira V."/>
            <person name="Vatta P."/>
            <person name="Orsi R.H."/>
            <person name="Degoricija L."/>
            <person name="Barker M."/>
            <person name="Petrauskene O."/>
            <person name="Furtado M.R."/>
            <person name="Wiedmann M."/>
        </authorList>
    </citation>
    <scope>NUCLEOTIDE SEQUENCE [LARGE SCALE GENOMIC DNA]</scope>
    <source>
        <strain evidence="9">FSL N1-067</strain>
    </source>
</reference>